<dbReference type="InterPro" id="IPR039763">
    <property type="entry name" value="ARMT1"/>
</dbReference>
<comment type="similarity">
    <text evidence="3 10">Belongs to the damage-control phosphatase family. Sugar phosphate phosphatase III subfamily.</text>
</comment>
<dbReference type="GO" id="GO:0032259">
    <property type="term" value="P:methylation"/>
    <property type="evidence" value="ECO:0007669"/>
    <property type="project" value="UniProtKB-KW"/>
</dbReference>
<dbReference type="InterPro" id="IPR036075">
    <property type="entry name" value="ARMT-1-like_metal-bd_sf"/>
</dbReference>
<keyword evidence="5 10" id="KW-0479">Metal-binding</keyword>
<keyword evidence="6 10" id="KW-0378">Hydrolase</keyword>
<sequence>MKEIAPNLYEQLSSSSFLIFKGDLNYRKLTSLCGFEPTTLLTLRTMKAETVSGLNSKAIQLISNKFEQDDLTWMTSSEYAVVQLFVPNK</sequence>
<dbReference type="EMBL" id="JABEBT010000001">
    <property type="protein sequence ID" value="KAF7640222.1"/>
    <property type="molecule type" value="Genomic_DNA"/>
</dbReference>
<dbReference type="PANTHER" id="PTHR12260">
    <property type="entry name" value="DAMAGE-CONTROL PHOSPHATASE ARMT1"/>
    <property type="match status" value="1"/>
</dbReference>
<keyword evidence="4" id="KW-0533">Nickel</keyword>
<comment type="catalytic activity">
    <reaction evidence="1 10">
        <text>L-glutamyl-[protein] + S-adenosyl-L-methionine = [protein]-L-glutamate 5-O-methyl ester + S-adenosyl-L-homocysteine</text>
        <dbReference type="Rhea" id="RHEA:24452"/>
        <dbReference type="Rhea" id="RHEA-COMP:10208"/>
        <dbReference type="Rhea" id="RHEA-COMP:10311"/>
        <dbReference type="ChEBI" id="CHEBI:29973"/>
        <dbReference type="ChEBI" id="CHEBI:57856"/>
        <dbReference type="ChEBI" id="CHEBI:59789"/>
        <dbReference type="ChEBI" id="CHEBI:82795"/>
    </reaction>
</comment>
<comment type="caution">
    <text evidence="12">The sequence shown here is derived from an EMBL/GenBank/DDBJ whole genome shotgun (WGS) entry which is preliminary data.</text>
</comment>
<evidence type="ECO:0000256" key="2">
    <source>
        <dbReference type="ARBA" id="ARBA00001326"/>
    </source>
</evidence>
<evidence type="ECO:0000256" key="9">
    <source>
        <dbReference type="ARBA" id="ARBA00048809"/>
    </source>
</evidence>
<evidence type="ECO:0000256" key="10">
    <source>
        <dbReference type="RuleBase" id="RU367030"/>
    </source>
</evidence>
<dbReference type="EC" id="3.1.3.-" evidence="10"/>
<comment type="domain">
    <text evidence="10">Subfamily III proteins have a conserved RTxK motif about 40-50 residues from the C-terminus; the threonine may be replaced by serine or cysteine.</text>
</comment>
<evidence type="ECO:0000256" key="3">
    <source>
        <dbReference type="ARBA" id="ARBA00009519"/>
    </source>
</evidence>
<name>A0A8T0A3V4_9BILA</name>
<dbReference type="GO" id="GO:0051998">
    <property type="term" value="F:protein carboxyl O-methyltransferase activity"/>
    <property type="evidence" value="ECO:0007669"/>
    <property type="project" value="UniProtKB-UniRule"/>
</dbReference>
<comment type="catalytic activity">
    <reaction evidence="2 10">
        <text>beta-D-fructose 1-phosphate + H2O = D-fructose + phosphate</text>
        <dbReference type="Rhea" id="RHEA:35603"/>
        <dbReference type="ChEBI" id="CHEBI:15377"/>
        <dbReference type="ChEBI" id="CHEBI:37721"/>
        <dbReference type="ChEBI" id="CHEBI:43474"/>
        <dbReference type="ChEBI" id="CHEBI:138881"/>
    </reaction>
</comment>
<dbReference type="EC" id="2.1.1.-" evidence="10"/>
<comment type="catalytic activity">
    <reaction evidence="9 10">
        <text>beta-D-fructose 6-phosphate = dihydroxyacetone + D-glyceraldehyde 3-phosphate</text>
        <dbReference type="Rhea" id="RHEA:28002"/>
        <dbReference type="ChEBI" id="CHEBI:16016"/>
        <dbReference type="ChEBI" id="CHEBI:57634"/>
        <dbReference type="ChEBI" id="CHEBI:59776"/>
    </reaction>
</comment>
<evidence type="ECO:0000313" key="12">
    <source>
        <dbReference type="EMBL" id="KAF7640222.1"/>
    </source>
</evidence>
<proteinExistence type="inferred from homology"/>
<evidence type="ECO:0000313" key="13">
    <source>
        <dbReference type="Proteomes" id="UP000605970"/>
    </source>
</evidence>
<dbReference type="InterPro" id="IPR002791">
    <property type="entry name" value="ARMT1-like_metal-bd"/>
</dbReference>
<evidence type="ECO:0000259" key="11">
    <source>
        <dbReference type="Pfam" id="PF01937"/>
    </source>
</evidence>
<keyword evidence="10" id="KW-0808">Transferase</keyword>
<dbReference type="OrthoDB" id="439921at2759"/>
<dbReference type="GO" id="GO:0006974">
    <property type="term" value="P:DNA damage response"/>
    <property type="evidence" value="ECO:0007669"/>
    <property type="project" value="TreeGrafter"/>
</dbReference>
<evidence type="ECO:0000256" key="7">
    <source>
        <dbReference type="ARBA" id="ARBA00023211"/>
    </source>
</evidence>
<keyword evidence="7 10" id="KW-0464">Manganese</keyword>
<evidence type="ECO:0000256" key="1">
    <source>
        <dbReference type="ARBA" id="ARBA00000807"/>
    </source>
</evidence>
<keyword evidence="13" id="KW-1185">Reference proteome</keyword>
<keyword evidence="10" id="KW-0489">Methyltransferase</keyword>
<dbReference type="GO" id="GO:0016791">
    <property type="term" value="F:phosphatase activity"/>
    <property type="evidence" value="ECO:0007669"/>
    <property type="project" value="TreeGrafter"/>
</dbReference>
<comment type="function">
    <text evidence="8 10">Metal-dependent phosphatase that shows phosphatase activity against several substrates, including fructose-1-phosphate and fructose-6-phosphate. Its preference for fructose-1-phosphate, a strong glycating agent that causes DNA damage rather than a canonical yeast metabolite, suggests a damage-control function in hexose phosphate metabolism. Has also been shown to have O-methyltransferase activity that methylates glutamate residues of target proteins to form gamma-glutamyl methyl ester residues. Possibly methylates PCNA, suggesting it is involved in the DNA damage response.</text>
</comment>
<dbReference type="SUPFAM" id="SSF111321">
    <property type="entry name" value="AF1104-like"/>
    <property type="match status" value="1"/>
</dbReference>
<protein>
    <recommendedName>
        <fullName evidence="10">Sugar phosphate phosphatase</fullName>
        <ecNumber evidence="10">2.1.1.-</ecNumber>
        <ecNumber evidence="10">3.1.3.-</ecNumber>
    </recommendedName>
</protein>
<evidence type="ECO:0000256" key="6">
    <source>
        <dbReference type="ARBA" id="ARBA00022801"/>
    </source>
</evidence>
<evidence type="ECO:0000256" key="5">
    <source>
        <dbReference type="ARBA" id="ARBA00022723"/>
    </source>
</evidence>
<dbReference type="AlphaFoldDB" id="A0A8T0A3V4"/>
<dbReference type="PANTHER" id="PTHR12260:SF6">
    <property type="entry name" value="DAMAGE-CONTROL PHOSPHATASE ARMT1"/>
    <property type="match status" value="1"/>
</dbReference>
<feature type="domain" description="Damage-control phosphatase ARMT1-like metal-binding" evidence="11">
    <location>
        <begin position="2"/>
        <end position="55"/>
    </location>
</feature>
<comment type="cofactor">
    <cofactor evidence="10">
        <name>Mn(2+)</name>
        <dbReference type="ChEBI" id="CHEBI:29035"/>
    </cofactor>
    <cofactor evidence="10">
        <name>Ni(2+)</name>
        <dbReference type="ChEBI" id="CHEBI:49786"/>
    </cofactor>
</comment>
<gene>
    <name evidence="12" type="ORF">Mgra_00000050</name>
</gene>
<evidence type="ECO:0000256" key="8">
    <source>
        <dbReference type="ARBA" id="ARBA00045980"/>
    </source>
</evidence>
<accession>A0A8T0A3V4</accession>
<dbReference type="GO" id="GO:0005634">
    <property type="term" value="C:nucleus"/>
    <property type="evidence" value="ECO:0007669"/>
    <property type="project" value="TreeGrafter"/>
</dbReference>
<dbReference type="Proteomes" id="UP000605970">
    <property type="component" value="Unassembled WGS sequence"/>
</dbReference>
<reference evidence="12" key="1">
    <citation type="journal article" date="2020" name="Ecol. Evol.">
        <title>Genome structure and content of the rice root-knot nematode (Meloidogyne graminicola).</title>
        <authorList>
            <person name="Phan N.T."/>
            <person name="Danchin E.G.J."/>
            <person name="Klopp C."/>
            <person name="Perfus-Barbeoch L."/>
            <person name="Kozlowski D.K."/>
            <person name="Koutsovoulos G.D."/>
            <person name="Lopez-Roques C."/>
            <person name="Bouchez O."/>
            <person name="Zahm M."/>
            <person name="Besnard G."/>
            <person name="Bellafiore S."/>
        </authorList>
    </citation>
    <scope>NUCLEOTIDE SEQUENCE</scope>
    <source>
        <strain evidence="12">VN-18</strain>
    </source>
</reference>
<evidence type="ECO:0000256" key="4">
    <source>
        <dbReference type="ARBA" id="ARBA00022596"/>
    </source>
</evidence>
<dbReference type="GO" id="GO:0046872">
    <property type="term" value="F:metal ion binding"/>
    <property type="evidence" value="ECO:0007669"/>
    <property type="project" value="UniProtKB-UniRule"/>
</dbReference>
<organism evidence="12 13">
    <name type="scientific">Meloidogyne graminicola</name>
    <dbReference type="NCBI Taxonomy" id="189291"/>
    <lineage>
        <taxon>Eukaryota</taxon>
        <taxon>Metazoa</taxon>
        <taxon>Ecdysozoa</taxon>
        <taxon>Nematoda</taxon>
        <taxon>Chromadorea</taxon>
        <taxon>Rhabditida</taxon>
        <taxon>Tylenchina</taxon>
        <taxon>Tylenchomorpha</taxon>
        <taxon>Tylenchoidea</taxon>
        <taxon>Meloidogynidae</taxon>
        <taxon>Meloidogyninae</taxon>
        <taxon>Meloidogyne</taxon>
    </lineage>
</organism>
<dbReference type="Pfam" id="PF01937">
    <property type="entry name" value="ARMT1-like_dom"/>
    <property type="match status" value="1"/>
</dbReference>